<dbReference type="STRING" id="1499967.U27_02576"/>
<dbReference type="AlphaFoldDB" id="A0A081CAZ2"/>
<reference evidence="2" key="1">
    <citation type="journal article" date="2015" name="PeerJ">
        <title>First genomic representation of candidate bacterial phylum KSB3 points to enhanced environmental sensing as a trigger of wastewater bulking.</title>
        <authorList>
            <person name="Sekiguchi Y."/>
            <person name="Ohashi A."/>
            <person name="Parks D.H."/>
            <person name="Yamauchi T."/>
            <person name="Tyson G.W."/>
            <person name="Hugenholtz P."/>
        </authorList>
    </citation>
    <scope>NUCLEOTIDE SEQUENCE [LARGE SCALE GENOMIC DNA]</scope>
</reference>
<evidence type="ECO:0000313" key="2">
    <source>
        <dbReference type="EMBL" id="GAK61747.1"/>
    </source>
</evidence>
<dbReference type="EMBL" id="DF820483">
    <property type="protein sequence ID" value="GAK61747.1"/>
    <property type="molecule type" value="Genomic_DNA"/>
</dbReference>
<evidence type="ECO:0000256" key="1">
    <source>
        <dbReference type="SAM" id="Coils"/>
    </source>
</evidence>
<evidence type="ECO:0000313" key="3">
    <source>
        <dbReference type="Proteomes" id="UP000030661"/>
    </source>
</evidence>
<name>A0A081CAZ2_VECG1</name>
<accession>A0A081CAZ2</accession>
<sequence length="94" mass="11090">MVDWPVLITAVSTLAGTLGLREILRGWAAKRSGYAQEEKERYKNLLRENDQKDARIDRLLEDNRKQREYSSELRRMLIENGIKNIPDWPKDIAY</sequence>
<feature type="coiled-coil region" evidence="1">
    <location>
        <begin position="35"/>
        <end position="62"/>
    </location>
</feature>
<organism evidence="2">
    <name type="scientific">Vecturithrix granuli</name>
    <dbReference type="NCBI Taxonomy" id="1499967"/>
    <lineage>
        <taxon>Bacteria</taxon>
        <taxon>Candidatus Moduliflexota</taxon>
        <taxon>Candidatus Vecturitrichia</taxon>
        <taxon>Candidatus Vecturitrichales</taxon>
        <taxon>Candidatus Vecturitrichaceae</taxon>
        <taxon>Candidatus Vecturithrix</taxon>
    </lineage>
</organism>
<keyword evidence="1" id="KW-0175">Coiled coil</keyword>
<dbReference type="Proteomes" id="UP000030661">
    <property type="component" value="Unassembled WGS sequence"/>
</dbReference>
<protein>
    <submittedName>
        <fullName evidence="2">Uncharacterized protein</fullName>
    </submittedName>
</protein>
<dbReference type="HOGENOM" id="CLU_2380368_0_0_0"/>
<gene>
    <name evidence="2" type="ORF">U27_02576</name>
</gene>
<keyword evidence="3" id="KW-1185">Reference proteome</keyword>
<proteinExistence type="predicted"/>